<evidence type="ECO:0000256" key="5">
    <source>
        <dbReference type="SAM" id="MobiDB-lite"/>
    </source>
</evidence>
<dbReference type="EMBL" id="CM003611">
    <property type="protein sequence ID" value="KYP60511.1"/>
    <property type="molecule type" value="Genomic_DNA"/>
</dbReference>
<dbReference type="Gene3D" id="3.30.1330.80">
    <property type="entry name" value="Hypothetical protein, similar to alpha- acetolactate decarboxylase, domain 2"/>
    <property type="match status" value="1"/>
</dbReference>
<gene>
    <name evidence="7" type="ORF">KK1_022917</name>
</gene>
<dbReference type="GO" id="GO:0003700">
    <property type="term" value="F:DNA-binding transcription factor activity"/>
    <property type="evidence" value="ECO:0007669"/>
    <property type="project" value="TreeGrafter"/>
</dbReference>
<dbReference type="InterPro" id="IPR014476">
    <property type="entry name" value="AHL15-29"/>
</dbReference>
<dbReference type="GO" id="GO:0005634">
    <property type="term" value="C:nucleus"/>
    <property type="evidence" value="ECO:0007669"/>
    <property type="project" value="TreeGrafter"/>
</dbReference>
<evidence type="ECO:0000259" key="6">
    <source>
        <dbReference type="PROSITE" id="PS51742"/>
    </source>
</evidence>
<feature type="compositionally biased region" description="Polar residues" evidence="5">
    <location>
        <begin position="1"/>
        <end position="14"/>
    </location>
</feature>
<accession>A0A151T0J7</accession>
<proteinExistence type="predicted"/>
<reference evidence="7 8" key="1">
    <citation type="journal article" date="2012" name="Nat. Biotechnol.">
        <title>Draft genome sequence of pigeonpea (Cajanus cajan), an orphan legume crop of resource-poor farmers.</title>
        <authorList>
            <person name="Varshney R.K."/>
            <person name="Chen W."/>
            <person name="Li Y."/>
            <person name="Bharti A.K."/>
            <person name="Saxena R.K."/>
            <person name="Schlueter J.A."/>
            <person name="Donoghue M.T."/>
            <person name="Azam S."/>
            <person name="Fan G."/>
            <person name="Whaley A.M."/>
            <person name="Farmer A.D."/>
            <person name="Sheridan J."/>
            <person name="Iwata A."/>
            <person name="Tuteja R."/>
            <person name="Penmetsa R.V."/>
            <person name="Wu W."/>
            <person name="Upadhyaya H.D."/>
            <person name="Yang S.P."/>
            <person name="Shah T."/>
            <person name="Saxena K.B."/>
            <person name="Michael T."/>
            <person name="McCombie W.R."/>
            <person name="Yang B."/>
            <person name="Zhang G."/>
            <person name="Yang H."/>
            <person name="Wang J."/>
            <person name="Spillane C."/>
            <person name="Cook D.R."/>
            <person name="May G.D."/>
            <person name="Xu X."/>
            <person name="Jackson S.A."/>
        </authorList>
    </citation>
    <scope>NUCLEOTIDE SEQUENCE [LARGE SCALE GENOMIC DNA]</scope>
    <source>
        <strain evidence="8">cv. Asha</strain>
    </source>
</reference>
<keyword evidence="8" id="KW-1185">Reference proteome</keyword>
<dbReference type="GO" id="GO:0003680">
    <property type="term" value="F:minor groove of adenine-thymine-rich DNA binding"/>
    <property type="evidence" value="ECO:0007669"/>
    <property type="project" value="InterPro"/>
</dbReference>
<dbReference type="Gramene" id="C.cajan_22260.t">
    <property type="protein sequence ID" value="C.cajan_22260.t.cds1"/>
    <property type="gene ID" value="C.cajan_22260"/>
</dbReference>
<dbReference type="PANTHER" id="PTHR31100">
    <property type="entry name" value="AT-HOOK MOTIF NUCLEAR-LOCALIZED PROTEIN 15"/>
    <property type="match status" value="1"/>
</dbReference>
<dbReference type="CDD" id="cd11378">
    <property type="entry name" value="DUF296"/>
    <property type="match status" value="1"/>
</dbReference>
<protein>
    <submittedName>
        <fullName evidence="7">DNA-binding protein ESCAROLA</fullName>
    </submittedName>
</protein>
<dbReference type="PROSITE" id="PS51742">
    <property type="entry name" value="PPC"/>
    <property type="match status" value="1"/>
</dbReference>
<feature type="region of interest" description="Disordered" evidence="5">
    <location>
        <begin position="1"/>
        <end position="50"/>
    </location>
</feature>
<dbReference type="AlphaFoldDB" id="A0A151T0J7"/>
<dbReference type="STRING" id="3821.A0A151T0J7"/>
<feature type="compositionally biased region" description="Low complexity" evidence="5">
    <location>
        <begin position="20"/>
        <end position="30"/>
    </location>
</feature>
<feature type="domain" description="PPC" evidence="6">
    <location>
        <begin position="53"/>
        <end position="193"/>
    </location>
</feature>
<dbReference type="OMA" id="MADYKDY"/>
<evidence type="ECO:0000313" key="8">
    <source>
        <dbReference type="Proteomes" id="UP000075243"/>
    </source>
</evidence>
<evidence type="ECO:0000256" key="2">
    <source>
        <dbReference type="ARBA" id="ARBA00023125"/>
    </source>
</evidence>
<evidence type="ECO:0000313" key="7">
    <source>
        <dbReference type="EMBL" id="KYP60511.1"/>
    </source>
</evidence>
<name>A0A151T0J7_CAJCA</name>
<keyword evidence="2 7" id="KW-0238">DNA-binding</keyword>
<sequence>MFSSDTDSTVSFQCQPPPSANHSTTASSSNRNPRGRPLGSKNKPKPNTMSITEPSAKIALIHVPQGHNVVESIMDFANREHVSVTILSGSGTIASVTLHHPSRDSTAFTLHGPFALVSFTGTYVYNDHYTLNTGATPPPRMAFGISLCTAHGQVFQGVVGGKVIAGKSLSLTVSTYKNLEIYKCHHEVKQDNN</sequence>
<dbReference type="SUPFAM" id="SSF117856">
    <property type="entry name" value="AF0104/ALDC/Ptd012-like"/>
    <property type="match status" value="1"/>
</dbReference>
<dbReference type="InterPro" id="IPR005175">
    <property type="entry name" value="PPC_dom"/>
</dbReference>
<keyword evidence="4" id="KW-0539">Nucleus</keyword>
<dbReference type="Pfam" id="PF03479">
    <property type="entry name" value="PCC"/>
    <property type="match status" value="1"/>
</dbReference>
<keyword evidence="3" id="KW-0804">Transcription</keyword>
<evidence type="ECO:0000256" key="4">
    <source>
        <dbReference type="ARBA" id="ARBA00023242"/>
    </source>
</evidence>
<evidence type="ECO:0000256" key="1">
    <source>
        <dbReference type="ARBA" id="ARBA00023015"/>
    </source>
</evidence>
<evidence type="ECO:0000256" key="3">
    <source>
        <dbReference type="ARBA" id="ARBA00023163"/>
    </source>
</evidence>
<organism evidence="7 8">
    <name type="scientific">Cajanus cajan</name>
    <name type="common">Pigeon pea</name>
    <name type="synonym">Cajanus indicus</name>
    <dbReference type="NCBI Taxonomy" id="3821"/>
    <lineage>
        <taxon>Eukaryota</taxon>
        <taxon>Viridiplantae</taxon>
        <taxon>Streptophyta</taxon>
        <taxon>Embryophyta</taxon>
        <taxon>Tracheophyta</taxon>
        <taxon>Spermatophyta</taxon>
        <taxon>Magnoliopsida</taxon>
        <taxon>eudicotyledons</taxon>
        <taxon>Gunneridae</taxon>
        <taxon>Pentapetalae</taxon>
        <taxon>rosids</taxon>
        <taxon>fabids</taxon>
        <taxon>Fabales</taxon>
        <taxon>Fabaceae</taxon>
        <taxon>Papilionoideae</taxon>
        <taxon>50 kb inversion clade</taxon>
        <taxon>NPAAA clade</taxon>
        <taxon>indigoferoid/millettioid clade</taxon>
        <taxon>Phaseoleae</taxon>
        <taxon>Cajanus</taxon>
    </lineage>
</organism>
<keyword evidence="1" id="KW-0805">Transcription regulation</keyword>
<dbReference type="Proteomes" id="UP000075243">
    <property type="component" value="Chromosome 9"/>
</dbReference>
<dbReference type="PANTHER" id="PTHR31100:SF63">
    <property type="entry name" value="AT-HOOK MOTIF NUCLEAR-LOCALIZED PROTEIN"/>
    <property type="match status" value="1"/>
</dbReference>